<protein>
    <recommendedName>
        <fullName evidence="4">50S ribosomal protein L5</fullName>
    </recommendedName>
</protein>
<dbReference type="Proteomes" id="UP000176287">
    <property type="component" value="Unassembled WGS sequence"/>
</dbReference>
<feature type="domain" description="Large ribosomal subunit protein uL5 C-terminal" evidence="7">
    <location>
        <begin position="79"/>
        <end position="170"/>
    </location>
</feature>
<gene>
    <name evidence="8" type="ORF">A3B13_03800</name>
</gene>
<evidence type="ECO:0000256" key="2">
    <source>
        <dbReference type="ARBA" id="ARBA00022980"/>
    </source>
</evidence>
<dbReference type="Pfam" id="PF00281">
    <property type="entry name" value="Ribosomal_L5"/>
    <property type="match status" value="1"/>
</dbReference>
<dbReference type="PIRSF" id="PIRSF002161">
    <property type="entry name" value="Ribosomal_L5"/>
    <property type="match status" value="1"/>
</dbReference>
<evidence type="ECO:0000313" key="8">
    <source>
        <dbReference type="EMBL" id="OGZ00885.1"/>
    </source>
</evidence>
<dbReference type="PANTHER" id="PTHR11994">
    <property type="entry name" value="60S RIBOSOMAL PROTEIN L11-RELATED"/>
    <property type="match status" value="1"/>
</dbReference>
<proteinExistence type="inferred from homology"/>
<comment type="similarity">
    <text evidence="1 5">Belongs to the universal ribosomal protein uL5 family.</text>
</comment>
<organism evidence="8 9">
    <name type="scientific">Candidatus Liptonbacteria bacterium RIFCSPLOWO2_01_FULL_45_15</name>
    <dbReference type="NCBI Taxonomy" id="1798649"/>
    <lineage>
        <taxon>Bacteria</taxon>
        <taxon>Candidatus Liptoniibacteriota</taxon>
    </lineage>
</organism>
<comment type="caution">
    <text evidence="8">The sequence shown here is derived from an EMBL/GenBank/DDBJ whole genome shotgun (WGS) entry which is preliminary data.</text>
</comment>
<evidence type="ECO:0000256" key="3">
    <source>
        <dbReference type="ARBA" id="ARBA00023274"/>
    </source>
</evidence>
<evidence type="ECO:0000256" key="4">
    <source>
        <dbReference type="ARBA" id="ARBA00035461"/>
    </source>
</evidence>
<dbReference type="InterPro" id="IPR002132">
    <property type="entry name" value="Ribosomal_uL5"/>
</dbReference>
<keyword evidence="2 5" id="KW-0689">Ribosomal protein</keyword>
<evidence type="ECO:0000256" key="1">
    <source>
        <dbReference type="ARBA" id="ARBA00008553"/>
    </source>
</evidence>
<dbReference type="SUPFAM" id="SSF55282">
    <property type="entry name" value="RL5-like"/>
    <property type="match status" value="1"/>
</dbReference>
<dbReference type="InterPro" id="IPR031309">
    <property type="entry name" value="Ribosomal_uL5_C"/>
</dbReference>
<name>A0A1G2CHL6_9BACT</name>
<evidence type="ECO:0000256" key="5">
    <source>
        <dbReference type="RuleBase" id="RU003930"/>
    </source>
</evidence>
<dbReference type="GO" id="GO:0006412">
    <property type="term" value="P:translation"/>
    <property type="evidence" value="ECO:0007669"/>
    <property type="project" value="InterPro"/>
</dbReference>
<dbReference type="GO" id="GO:0005840">
    <property type="term" value="C:ribosome"/>
    <property type="evidence" value="ECO:0007669"/>
    <property type="project" value="UniProtKB-KW"/>
</dbReference>
<dbReference type="EMBL" id="MHKZ01000011">
    <property type="protein sequence ID" value="OGZ00885.1"/>
    <property type="molecule type" value="Genomic_DNA"/>
</dbReference>
<dbReference type="STRING" id="1798649.A3B13_03800"/>
<evidence type="ECO:0000313" key="9">
    <source>
        <dbReference type="Proteomes" id="UP000176287"/>
    </source>
</evidence>
<dbReference type="GO" id="GO:0003735">
    <property type="term" value="F:structural constituent of ribosome"/>
    <property type="evidence" value="ECO:0007669"/>
    <property type="project" value="InterPro"/>
</dbReference>
<dbReference type="InterPro" id="IPR022803">
    <property type="entry name" value="Ribosomal_uL5_dom_sf"/>
</dbReference>
<dbReference type="Gene3D" id="3.30.1440.10">
    <property type="match status" value="1"/>
</dbReference>
<dbReference type="InterPro" id="IPR031310">
    <property type="entry name" value="Ribosomal_uL5_N"/>
</dbReference>
<dbReference type="Pfam" id="PF00673">
    <property type="entry name" value="Ribosomal_L5_C"/>
    <property type="match status" value="1"/>
</dbReference>
<reference evidence="8 9" key="1">
    <citation type="journal article" date="2016" name="Nat. Commun.">
        <title>Thousands of microbial genomes shed light on interconnected biogeochemical processes in an aquifer system.</title>
        <authorList>
            <person name="Anantharaman K."/>
            <person name="Brown C.T."/>
            <person name="Hug L.A."/>
            <person name="Sharon I."/>
            <person name="Castelle C.J."/>
            <person name="Probst A.J."/>
            <person name="Thomas B.C."/>
            <person name="Singh A."/>
            <person name="Wilkins M.J."/>
            <person name="Karaoz U."/>
            <person name="Brodie E.L."/>
            <person name="Williams K.H."/>
            <person name="Hubbard S.S."/>
            <person name="Banfield J.F."/>
        </authorList>
    </citation>
    <scope>NUCLEOTIDE SEQUENCE [LARGE SCALE GENOMIC DNA]</scope>
</reference>
<feature type="domain" description="Large ribosomal subunit protein uL5 N-terminal" evidence="6">
    <location>
        <begin position="21"/>
        <end position="74"/>
    </location>
</feature>
<dbReference type="AlphaFoldDB" id="A0A1G2CHL6"/>
<keyword evidence="3 5" id="KW-0687">Ribonucleoprotein</keyword>
<accession>A0A1G2CHL6</accession>
<dbReference type="GO" id="GO:1990904">
    <property type="term" value="C:ribonucleoprotein complex"/>
    <property type="evidence" value="ECO:0007669"/>
    <property type="project" value="UniProtKB-KW"/>
</dbReference>
<sequence length="183" mass="20827">MIKSTTIKKKTARYEEVSRFLEKIVINAGVGRLSQQPNFEQKILPQILGDISAIAGQKPEVTKAKKSIAGFKTREGQIVGIKVTLRRRKMVDFFERMITIVLPRFRDFRGLESGIVDSVGTMNLGFTEQMVFPEINQEESPVTFSLGVNIVPKKKNREKALEEYRRLGVPLKKLKSEKPNFKS</sequence>
<evidence type="ECO:0000259" key="6">
    <source>
        <dbReference type="Pfam" id="PF00281"/>
    </source>
</evidence>
<evidence type="ECO:0000259" key="7">
    <source>
        <dbReference type="Pfam" id="PF00673"/>
    </source>
</evidence>